<feature type="region of interest" description="Disordered" evidence="1">
    <location>
        <begin position="327"/>
        <end position="371"/>
    </location>
</feature>
<dbReference type="EMBL" id="JBHSXX010000001">
    <property type="protein sequence ID" value="MFC6870583.1"/>
    <property type="molecule type" value="Genomic_DNA"/>
</dbReference>
<dbReference type="Proteomes" id="UP001596337">
    <property type="component" value="Unassembled WGS sequence"/>
</dbReference>
<dbReference type="InterPro" id="IPR005693">
    <property type="entry name" value="Mce"/>
</dbReference>
<evidence type="ECO:0000259" key="3">
    <source>
        <dbReference type="Pfam" id="PF11887"/>
    </source>
</evidence>
<evidence type="ECO:0000313" key="5">
    <source>
        <dbReference type="Proteomes" id="UP001596337"/>
    </source>
</evidence>
<dbReference type="Pfam" id="PF02470">
    <property type="entry name" value="MlaD"/>
    <property type="match status" value="1"/>
</dbReference>
<sequence length="371" mass="39069">MLTRRVRIQVAVFVLISVFGVAYAAVRYVGLGGLVGLDGYQVTVNLTETGGIFPDAAVAYRGVSVGTVEDMRLTPEGTAVELRIDESAPPIPADARAVITNRSVIGEQYVDLRPDTADGPYLREGSVIAASRTSTPPPIHRVLVDLDRTLTSVPLDSLRTVVDELGTATRGTGPELASTIDSSNALLDTAIEHLPATTDLISQSRTVLRTQLDQADNIRSFARDLRGLAGQLRESDPDLREILATGPGTASELDQLIRGAGPGLSSLMANLLTTSEVMVRRLDGVEQILVSYPHLTAVAPTVVPGDGTAHLGFVANSFDPMPCTKGYEGTKLRPGSATTTQPYNADAHCAEPPGSRTSVRGARNAPHGSGG</sequence>
<organism evidence="4 5">
    <name type="scientific">Haloechinothrix salitolerans</name>
    <dbReference type="NCBI Taxonomy" id="926830"/>
    <lineage>
        <taxon>Bacteria</taxon>
        <taxon>Bacillati</taxon>
        <taxon>Actinomycetota</taxon>
        <taxon>Actinomycetes</taxon>
        <taxon>Pseudonocardiales</taxon>
        <taxon>Pseudonocardiaceae</taxon>
        <taxon>Haloechinothrix</taxon>
    </lineage>
</organism>
<dbReference type="Pfam" id="PF11887">
    <property type="entry name" value="Mce4_CUP1"/>
    <property type="match status" value="1"/>
</dbReference>
<protein>
    <submittedName>
        <fullName evidence="4">MlaD family protein</fullName>
    </submittedName>
</protein>
<feature type="domain" description="Mammalian cell entry C-terminal" evidence="3">
    <location>
        <begin position="122"/>
        <end position="294"/>
    </location>
</feature>
<proteinExistence type="predicted"/>
<dbReference type="PANTHER" id="PTHR33371:SF16">
    <property type="entry name" value="MCE-FAMILY PROTEIN MCE3F"/>
    <property type="match status" value="1"/>
</dbReference>
<reference evidence="5" key="1">
    <citation type="journal article" date="2019" name="Int. J. Syst. Evol. Microbiol.">
        <title>The Global Catalogue of Microorganisms (GCM) 10K type strain sequencing project: providing services to taxonomists for standard genome sequencing and annotation.</title>
        <authorList>
            <consortium name="The Broad Institute Genomics Platform"/>
            <consortium name="The Broad Institute Genome Sequencing Center for Infectious Disease"/>
            <person name="Wu L."/>
            <person name="Ma J."/>
        </authorList>
    </citation>
    <scope>NUCLEOTIDE SEQUENCE [LARGE SCALE GENOMIC DNA]</scope>
    <source>
        <strain evidence="5">KCTC 32255</strain>
    </source>
</reference>
<name>A0ABW2C613_9PSEU</name>
<feature type="domain" description="Mce/MlaD" evidence="2">
    <location>
        <begin position="38"/>
        <end position="114"/>
    </location>
</feature>
<gene>
    <name evidence="4" type="ORF">ACFQGD_25965</name>
</gene>
<evidence type="ECO:0000256" key="1">
    <source>
        <dbReference type="SAM" id="MobiDB-lite"/>
    </source>
</evidence>
<dbReference type="NCBIfam" id="TIGR00996">
    <property type="entry name" value="Mtu_fam_mce"/>
    <property type="match status" value="1"/>
</dbReference>
<dbReference type="InterPro" id="IPR024516">
    <property type="entry name" value="Mce_C"/>
</dbReference>
<evidence type="ECO:0000259" key="2">
    <source>
        <dbReference type="Pfam" id="PF02470"/>
    </source>
</evidence>
<dbReference type="InterPro" id="IPR003399">
    <property type="entry name" value="Mce/MlaD"/>
</dbReference>
<keyword evidence="5" id="KW-1185">Reference proteome</keyword>
<evidence type="ECO:0000313" key="4">
    <source>
        <dbReference type="EMBL" id="MFC6870583.1"/>
    </source>
</evidence>
<comment type="caution">
    <text evidence="4">The sequence shown here is derived from an EMBL/GenBank/DDBJ whole genome shotgun (WGS) entry which is preliminary data.</text>
</comment>
<accession>A0ABW2C613</accession>
<dbReference type="RefSeq" id="WP_345399930.1">
    <property type="nucleotide sequence ID" value="NZ_BAABLA010000095.1"/>
</dbReference>
<dbReference type="InterPro" id="IPR052336">
    <property type="entry name" value="MlaD_Phospholipid_Transporter"/>
</dbReference>
<dbReference type="PANTHER" id="PTHR33371">
    <property type="entry name" value="INTERMEMBRANE PHOSPHOLIPID TRANSPORT SYSTEM BINDING PROTEIN MLAD-RELATED"/>
    <property type="match status" value="1"/>
</dbReference>